<organism evidence="1 2">
    <name type="scientific">Candidatus Yanofskybacteria bacterium RIFCSPLOWO2_02_FULL_45_18</name>
    <dbReference type="NCBI Taxonomy" id="1802707"/>
    <lineage>
        <taxon>Bacteria</taxon>
        <taxon>Candidatus Yanofskyibacteriota</taxon>
    </lineage>
</organism>
<evidence type="ECO:0008006" key="3">
    <source>
        <dbReference type="Google" id="ProtNLM"/>
    </source>
</evidence>
<reference evidence="1 2" key="1">
    <citation type="journal article" date="2016" name="Nat. Commun.">
        <title>Thousands of microbial genomes shed light on interconnected biogeochemical processes in an aquifer system.</title>
        <authorList>
            <person name="Anantharaman K."/>
            <person name="Brown C.T."/>
            <person name="Hug L.A."/>
            <person name="Sharon I."/>
            <person name="Castelle C.J."/>
            <person name="Probst A.J."/>
            <person name="Thomas B.C."/>
            <person name="Singh A."/>
            <person name="Wilkins M.J."/>
            <person name="Karaoz U."/>
            <person name="Brodie E.L."/>
            <person name="Williams K.H."/>
            <person name="Hubbard S.S."/>
            <person name="Banfield J.F."/>
        </authorList>
    </citation>
    <scope>NUCLEOTIDE SEQUENCE [LARGE SCALE GENOMIC DNA]</scope>
</reference>
<dbReference type="Proteomes" id="UP000177609">
    <property type="component" value="Unassembled WGS sequence"/>
</dbReference>
<gene>
    <name evidence="1" type="ORF">A3J01_02670</name>
</gene>
<dbReference type="AlphaFoldDB" id="A0A1F8H6B6"/>
<dbReference type="STRING" id="1802707.A3J01_02670"/>
<sequence length="246" mass="27818">MWYSNIENFKNANGYTIDGIWYPRVTSIVGIKAKPALYMYYAGLPSYKAGEAIKARSAEEGTLVHETIEAILKKEPVAIPPNIKPTVDAFNKFHSQHEIIPLKVEERVVSKRHGYAGTIDVLAEVDGRVGILDIKTSIAIYRDFGMQTAAYVEAFSEDPNLPPLASWILRLDQAKTCLLCGATMRDKGGNIKIRGEKDKNCSHQWSEMKGQCEIKELEGFEHNIKAFLAAKTLWEWENKEWLDKIK</sequence>
<comment type="caution">
    <text evidence="1">The sequence shown here is derived from an EMBL/GenBank/DDBJ whole genome shotgun (WGS) entry which is preliminary data.</text>
</comment>
<accession>A0A1F8H6B6</accession>
<dbReference type="EMBL" id="MGKV01000005">
    <property type="protein sequence ID" value="OGN32496.1"/>
    <property type="molecule type" value="Genomic_DNA"/>
</dbReference>
<evidence type="ECO:0000313" key="2">
    <source>
        <dbReference type="Proteomes" id="UP000177609"/>
    </source>
</evidence>
<protein>
    <recommendedName>
        <fullName evidence="3">PD-(D/E)XK endonuclease-like domain-containing protein</fullName>
    </recommendedName>
</protein>
<evidence type="ECO:0000313" key="1">
    <source>
        <dbReference type="EMBL" id="OGN32496.1"/>
    </source>
</evidence>
<name>A0A1F8H6B6_9BACT</name>
<dbReference type="InterPro" id="IPR011604">
    <property type="entry name" value="PDDEXK-like_dom_sf"/>
</dbReference>
<dbReference type="Gene3D" id="3.90.320.10">
    <property type="match status" value="1"/>
</dbReference>
<proteinExistence type="predicted"/>